<keyword evidence="3" id="KW-1133">Transmembrane helix</keyword>
<keyword evidence="2" id="KW-0812">Transmembrane</keyword>
<sequence>MMKQRILLLLKSKWLMLLLAGMIMLTVLCKTHTGNRILLLAANYWVSGLKVELLSGRLFSGGLIQLEYTAQGATVTAKNLHLNLNWFDCATLCLSVSSGEINVHLANSSEVKNTSSLAPTSATEASDEYIKLPFSIGIESLTVKSMTLNTGQQQVSAENLGLAAKASDAHIQVGYLSAQKLIVDNRAVAEKSAFVVPDKIAPLQLPSVFIPLDVDIQRLHLEEMVYRTPSDAPTILGDIRADISVEQQVAEVNQFQFTYKDAIARMDLRYDVSTSVIKGALSYGNVYSTAVLLVDGDMDNLILRGRVSGKASGLISLQVSPTVVNWPFNLDARLSSLDIDRVGRVNHLNLSGSGDLDNYQANIDAVFDSSGHYDVGEDILLDMSLTGRLSKINFEKSRITVGDAYSELSAQASWQSGLKTQLQGRLHALPLPHLGIEEAATLSGEYEVRFLSVHDQWSVTIPKLDLKGKVADLPLEIALSGEMADDYIGKLEQAQIKYGRSTVIAAGVIGDSADLRFDANINHSANKVLPLDAVMDAQLHVKGSVTKPQLMLNAQLSKIDLEDKISIAQGTLSAQLDTQKDYQGRIELDISDINAAQLNHGQLQFVLDGNRQSHAAHLSLRSAQFALMTSLHGLFDKNIWRGQISKGAFTIDDLKGKLAAPVDLQVGQDSFSLANTCWLINGGRACASAMLAEQQGEMSVNLEHIPLNSVKRWIDNGVSVQGKLNGAGKVSIKHGNVAALDTKLWVKDAQVAIDLPAEVEVTEGLPINVLNVQEFEVSLATSEKDIEAQWHVEFEKLGLIKGGLSFADMQLSQQATGYIHINEIKLHQFTPYARAYSWPDISLDGALNGTINFSGDLSNPSLFGQLHAENLSVESSYLPMQVTELTLSTEFDERQLSLQGGFKTSQDGLAQVSGHVDWQSELTLDASIKGTNLHVTPMPGVKVAVSPDLTVGYAKKLIDIRGVVSVPFARFTLDTLPEEAIVVSDDQIIIDDTESEKGRALIDYRADIDIKLLDDVRVVALGLDAYLTGALDIERQVGNAPLAGGEVSLLEGKYTAFGQDLLIETGQLGFNGPLDKPYLNIRAIRNPETTADDVIAGVSVTGSIASPQLTIFAEPAMDQAKALEYLLNGARLGAGESSNNTLLAQFLLAKSIDKSKRLFTKAGKKLGLRDINLAAKGSGDDTQVELSGYITPSVQVSYRVGVFASLSEIAVRYRIFSKLYLEATSGLYDSIDLLYKFDWGD</sequence>
<name>A0ABT7EIB7_9GAMM</name>
<dbReference type="InterPro" id="IPR007452">
    <property type="entry name" value="TamB_C"/>
</dbReference>
<keyword evidence="7" id="KW-1185">Reference proteome</keyword>
<organism evidence="6 7">
    <name type="scientific">Pseudoalteromonas obscura</name>
    <dbReference type="NCBI Taxonomy" id="3048491"/>
    <lineage>
        <taxon>Bacteria</taxon>
        <taxon>Pseudomonadati</taxon>
        <taxon>Pseudomonadota</taxon>
        <taxon>Gammaproteobacteria</taxon>
        <taxon>Alteromonadales</taxon>
        <taxon>Pseudoalteromonadaceae</taxon>
        <taxon>Pseudoalteromonas</taxon>
    </lineage>
</organism>
<evidence type="ECO:0000256" key="3">
    <source>
        <dbReference type="ARBA" id="ARBA00022989"/>
    </source>
</evidence>
<protein>
    <submittedName>
        <fullName evidence="6">Translocation/assembly module TamB domain-containing protein</fullName>
    </submittedName>
</protein>
<evidence type="ECO:0000259" key="5">
    <source>
        <dbReference type="Pfam" id="PF04357"/>
    </source>
</evidence>
<evidence type="ECO:0000256" key="2">
    <source>
        <dbReference type="ARBA" id="ARBA00022692"/>
    </source>
</evidence>
<dbReference type="PANTHER" id="PTHR36985:SF1">
    <property type="entry name" value="TRANSLOCATION AND ASSEMBLY MODULE SUBUNIT TAMB"/>
    <property type="match status" value="1"/>
</dbReference>
<dbReference type="Proteomes" id="UP001231915">
    <property type="component" value="Unassembled WGS sequence"/>
</dbReference>
<accession>A0ABT7EIB7</accession>
<gene>
    <name evidence="6" type="ORF">QNM18_06930</name>
</gene>
<reference evidence="6 7" key="1">
    <citation type="submission" date="2023-05" db="EMBL/GenBank/DDBJ databases">
        <title>Pseudoalteromonas ardens sp. nov., Pseudoalteromonas obscura sp. nov., and Pseudoalteromonas umbrosa sp. nov., isolated from the coral Montipora capitata.</title>
        <authorList>
            <person name="Thomas E.M."/>
            <person name="Smith E.M."/>
            <person name="Papke E."/>
            <person name="Shlafstein M.D."/>
            <person name="Oline D.K."/>
            <person name="Videau P."/>
            <person name="Saw J.H."/>
            <person name="Strangman W.K."/>
            <person name="Ushijima B."/>
        </authorList>
    </citation>
    <scope>NUCLEOTIDE SEQUENCE [LARGE SCALE GENOMIC DNA]</scope>
    <source>
        <strain evidence="6 7">P94</strain>
    </source>
</reference>
<dbReference type="EMBL" id="JASJUT010000002">
    <property type="protein sequence ID" value="MDK2594794.1"/>
    <property type="molecule type" value="Genomic_DNA"/>
</dbReference>
<comment type="subcellular location">
    <subcellularLocation>
        <location evidence="1">Membrane</location>
        <topology evidence="1">Single-pass membrane protein</topology>
    </subcellularLocation>
</comment>
<comment type="caution">
    <text evidence="6">The sequence shown here is derived from an EMBL/GenBank/DDBJ whole genome shotgun (WGS) entry which is preliminary data.</text>
</comment>
<dbReference type="Pfam" id="PF04357">
    <property type="entry name" value="TamB"/>
    <property type="match status" value="1"/>
</dbReference>
<evidence type="ECO:0000256" key="1">
    <source>
        <dbReference type="ARBA" id="ARBA00004167"/>
    </source>
</evidence>
<keyword evidence="4" id="KW-0472">Membrane</keyword>
<evidence type="ECO:0000313" key="7">
    <source>
        <dbReference type="Proteomes" id="UP001231915"/>
    </source>
</evidence>
<evidence type="ECO:0000313" key="6">
    <source>
        <dbReference type="EMBL" id="MDK2594794.1"/>
    </source>
</evidence>
<dbReference type="RefSeq" id="WP_284136741.1">
    <property type="nucleotide sequence ID" value="NZ_JASJUT010000002.1"/>
</dbReference>
<proteinExistence type="predicted"/>
<evidence type="ECO:0000256" key="4">
    <source>
        <dbReference type="ARBA" id="ARBA00023136"/>
    </source>
</evidence>
<dbReference type="PANTHER" id="PTHR36985">
    <property type="entry name" value="TRANSLOCATION AND ASSEMBLY MODULE SUBUNIT TAMB"/>
    <property type="match status" value="1"/>
</dbReference>
<feature type="domain" description="Translocation and assembly module TamB C-terminal" evidence="5">
    <location>
        <begin position="904"/>
        <end position="1239"/>
    </location>
</feature>